<evidence type="ECO:0000256" key="6">
    <source>
        <dbReference type="ARBA" id="ARBA00022679"/>
    </source>
</evidence>
<dbReference type="SFLD" id="SFLDG01278">
    <property type="entry name" value="biotin_synthase_like"/>
    <property type="match status" value="1"/>
</dbReference>
<dbReference type="GO" id="GO:0005739">
    <property type="term" value="C:mitochondrion"/>
    <property type="evidence" value="ECO:0007669"/>
    <property type="project" value="TreeGrafter"/>
</dbReference>
<evidence type="ECO:0000259" key="17">
    <source>
        <dbReference type="PROSITE" id="PS51918"/>
    </source>
</evidence>
<keyword evidence="6 18" id="KW-0808">Transferase</keyword>
<feature type="compositionally biased region" description="Basic and acidic residues" evidence="16">
    <location>
        <begin position="382"/>
        <end position="402"/>
    </location>
</feature>
<dbReference type="SUPFAM" id="SSF102114">
    <property type="entry name" value="Radical SAM enzymes"/>
    <property type="match status" value="1"/>
</dbReference>
<dbReference type="CDD" id="cd01335">
    <property type="entry name" value="Radical_SAM"/>
    <property type="match status" value="1"/>
</dbReference>
<dbReference type="SFLD" id="SFLDG01060">
    <property type="entry name" value="BATS_domain_containing"/>
    <property type="match status" value="1"/>
</dbReference>
<dbReference type="EC" id="2.8.1.6" evidence="4"/>
<sequence length="932" mass="105979">MAPTRQVSLAIPRVFSRARSTAVLRAVPSSRYTESEGPEGGSWTAPARRREWKREEVQALFDQPLLELVFQAATVHRQHNDPSRIQLCTLMNIKEGGCSEDCAYCSQSSRYSTHSKASPLEQVETVMAEARRAKENGSTRFCMGAAWREIGGRKRGFNRILQMVKEIRGMGMEVCTTLGMLSPEQAKQLKDAGLSAYNHNLDTSREYYSKVITSRTYDDRLETINNVRTAGISVCSGGILGLGEDESDRVGLIWEMSRLPEHPESFPVNALVAIKGTPMEGQEPVNFQELLRTIATARIVLPTSIVRIAAGRHMFSESEQAMAFLAGANAIFTGHRMLTTPTSSWDEDKAMLSRWGLTGMKSFESKRLAPLAYDMPPNDPTFRSDTEHSSSDDRVSYTKRDSSASQTSSRALFTPNWAETLRHIWTGSLPGSIQRSLGRWSALFSSRALFAYTTIEAVFSVFYQYLNSRVQAKVTLGSATRSYVTKTLANALFDGLSDSESKEIVAHPFEHDWNTSKLPRTTKILDFDDPRAVAFRKSMMGWFIGLTPDQVTELDIREWLSWALFGKYYEQVLEDDRYEEPKHAHDLAKRELAFLEEVVKLFAARSGIRQFPKEVPLTDAQQRVKRTMLLSLDPVSVSARPLSFYVIVRILNEFSRKMLKWRYNVQLHDIGSVQYLLYMPDDWSAEAAKKGEKPLPTLFLHGLGFGTVQYTEAINYLLSSTSPHRSRPVLIPLQPWLSYDLFSPRFLRPWNKEESARVIRDMLQRHGMYDCGVSVFSHSMGTIVHAWLLKEIPETIRRSIFVDPVCFQLWTPQICYRFLYKRPETFVEYILRYFVAREVGIANVLTRYFDWTSNALLLDHVAHRDDPNRTRVYLAGEDTVVDAPALAQFFARNGMKNVVEYEKGTHHGAHVMGPFNRLPQIVSELDAPLHQL</sequence>
<dbReference type="FunFam" id="3.20.20.70:FF:000011">
    <property type="entry name" value="Biotin synthase"/>
    <property type="match status" value="1"/>
</dbReference>
<dbReference type="GO" id="GO:0004076">
    <property type="term" value="F:biotin synthase activity"/>
    <property type="evidence" value="ECO:0007669"/>
    <property type="project" value="UniProtKB-EC"/>
</dbReference>
<keyword evidence="11" id="KW-0408">Iron</keyword>
<dbReference type="NCBIfam" id="TIGR00433">
    <property type="entry name" value="bioB"/>
    <property type="match status" value="1"/>
</dbReference>
<comment type="catalytic activity">
    <reaction evidence="14">
        <text>a diacylglycerol + H2O = a monoacylglycerol + a fatty acid + H(+)</text>
        <dbReference type="Rhea" id="RHEA:32731"/>
        <dbReference type="ChEBI" id="CHEBI:15377"/>
        <dbReference type="ChEBI" id="CHEBI:15378"/>
        <dbReference type="ChEBI" id="CHEBI:17408"/>
        <dbReference type="ChEBI" id="CHEBI:18035"/>
        <dbReference type="ChEBI" id="CHEBI:28868"/>
    </reaction>
</comment>
<evidence type="ECO:0000256" key="11">
    <source>
        <dbReference type="ARBA" id="ARBA00023004"/>
    </source>
</evidence>
<keyword evidence="5" id="KW-0004">4Fe-4S</keyword>
<comment type="catalytic activity">
    <reaction evidence="15">
        <text>a monoacylglycerol + H2O = glycerol + a fatty acid + H(+)</text>
        <dbReference type="Rhea" id="RHEA:15245"/>
        <dbReference type="ChEBI" id="CHEBI:15377"/>
        <dbReference type="ChEBI" id="CHEBI:15378"/>
        <dbReference type="ChEBI" id="CHEBI:17408"/>
        <dbReference type="ChEBI" id="CHEBI:17754"/>
        <dbReference type="ChEBI" id="CHEBI:28868"/>
    </reaction>
</comment>
<comment type="pathway">
    <text evidence="2">Cofactor biosynthesis; biotin biosynthesis; biotin from 7,8-diaminononanoate: step 2/2.</text>
</comment>
<dbReference type="Gene3D" id="3.20.20.70">
    <property type="entry name" value="Aldolase class I"/>
    <property type="match status" value="1"/>
</dbReference>
<dbReference type="SFLD" id="SFLDS00029">
    <property type="entry name" value="Radical_SAM"/>
    <property type="match status" value="1"/>
</dbReference>
<dbReference type="AlphaFoldDB" id="A0AAF0F976"/>
<dbReference type="InterPro" id="IPR024177">
    <property type="entry name" value="Biotin_synthase"/>
</dbReference>
<gene>
    <name evidence="18" type="primary">BIO2</name>
    <name evidence="18" type="ORF">MPSI1_000693</name>
</gene>
<feature type="region of interest" description="Disordered" evidence="16">
    <location>
        <begin position="379"/>
        <end position="407"/>
    </location>
</feature>
<dbReference type="PANTHER" id="PTHR22976">
    <property type="entry name" value="BIOTIN SYNTHASE"/>
    <property type="match status" value="1"/>
</dbReference>
<dbReference type="InterPro" id="IPR006638">
    <property type="entry name" value="Elp3/MiaA/NifB-like_rSAM"/>
</dbReference>
<dbReference type="PROSITE" id="PS51918">
    <property type="entry name" value="RADICAL_SAM"/>
    <property type="match status" value="1"/>
</dbReference>
<dbReference type="Pfam" id="PF04055">
    <property type="entry name" value="Radical_SAM"/>
    <property type="match status" value="1"/>
</dbReference>
<evidence type="ECO:0000256" key="1">
    <source>
        <dbReference type="ARBA" id="ARBA00001966"/>
    </source>
</evidence>
<dbReference type="Proteomes" id="UP001214628">
    <property type="component" value="Chromosome 1"/>
</dbReference>
<keyword evidence="19" id="KW-1185">Reference proteome</keyword>
<dbReference type="InterPro" id="IPR007197">
    <property type="entry name" value="rSAM"/>
</dbReference>
<evidence type="ECO:0000256" key="8">
    <source>
        <dbReference type="ARBA" id="ARBA00022714"/>
    </source>
</evidence>
<keyword evidence="9" id="KW-0479">Metal-binding</keyword>
<evidence type="ECO:0000256" key="16">
    <source>
        <dbReference type="SAM" id="MobiDB-lite"/>
    </source>
</evidence>
<evidence type="ECO:0000256" key="2">
    <source>
        <dbReference type="ARBA" id="ARBA00004942"/>
    </source>
</evidence>
<dbReference type="InterPro" id="IPR010722">
    <property type="entry name" value="BATS_dom"/>
</dbReference>
<evidence type="ECO:0000256" key="12">
    <source>
        <dbReference type="ARBA" id="ARBA00023014"/>
    </source>
</evidence>
<evidence type="ECO:0000256" key="15">
    <source>
        <dbReference type="ARBA" id="ARBA00048461"/>
    </source>
</evidence>
<evidence type="ECO:0000256" key="5">
    <source>
        <dbReference type="ARBA" id="ARBA00022485"/>
    </source>
</evidence>
<dbReference type="SFLD" id="SFLDF00272">
    <property type="entry name" value="biotin_synthase"/>
    <property type="match status" value="1"/>
</dbReference>
<reference evidence="18" key="1">
    <citation type="submission" date="2023-02" db="EMBL/GenBank/DDBJ databases">
        <title>Mating type loci evolution in Malassezia.</title>
        <authorList>
            <person name="Coelho M.A."/>
        </authorList>
    </citation>
    <scope>NUCLEOTIDE SEQUENCE</scope>
    <source>
        <strain evidence="18">CBS 14136</strain>
    </source>
</reference>
<dbReference type="PANTHER" id="PTHR22976:SF2">
    <property type="entry name" value="BIOTIN SYNTHASE, MITOCHONDRIAL"/>
    <property type="match status" value="1"/>
</dbReference>
<protein>
    <recommendedName>
        <fullName evidence="4">biotin synthase</fullName>
        <ecNumber evidence="4">2.8.1.6</ecNumber>
    </recommendedName>
</protein>
<dbReference type="SMART" id="SM00876">
    <property type="entry name" value="BATS"/>
    <property type="match status" value="1"/>
</dbReference>
<evidence type="ECO:0000313" key="19">
    <source>
        <dbReference type="Proteomes" id="UP001214628"/>
    </source>
</evidence>
<evidence type="ECO:0000256" key="10">
    <source>
        <dbReference type="ARBA" id="ARBA00022756"/>
    </source>
</evidence>
<evidence type="ECO:0000256" key="13">
    <source>
        <dbReference type="ARBA" id="ARBA00034078"/>
    </source>
</evidence>
<evidence type="ECO:0000256" key="3">
    <source>
        <dbReference type="ARBA" id="ARBA00010765"/>
    </source>
</evidence>
<evidence type="ECO:0000256" key="4">
    <source>
        <dbReference type="ARBA" id="ARBA00012236"/>
    </source>
</evidence>
<evidence type="ECO:0000256" key="14">
    <source>
        <dbReference type="ARBA" id="ARBA00047591"/>
    </source>
</evidence>
<dbReference type="SUPFAM" id="SSF53474">
    <property type="entry name" value="alpha/beta-Hydrolases"/>
    <property type="match status" value="1"/>
</dbReference>
<evidence type="ECO:0000313" key="18">
    <source>
        <dbReference type="EMBL" id="WFD42056.1"/>
    </source>
</evidence>
<dbReference type="EMBL" id="CP118375">
    <property type="protein sequence ID" value="WFD42056.1"/>
    <property type="molecule type" value="Genomic_DNA"/>
</dbReference>
<keyword evidence="8" id="KW-0001">2Fe-2S</keyword>
<feature type="domain" description="Radical SAM core" evidence="17">
    <location>
        <begin position="80"/>
        <end position="312"/>
    </location>
</feature>
<dbReference type="GO" id="GO:0046872">
    <property type="term" value="F:metal ion binding"/>
    <property type="evidence" value="ECO:0007669"/>
    <property type="project" value="UniProtKB-KW"/>
</dbReference>
<evidence type="ECO:0000256" key="7">
    <source>
        <dbReference type="ARBA" id="ARBA00022691"/>
    </source>
</evidence>
<dbReference type="InterPro" id="IPR002684">
    <property type="entry name" value="Biotin_synth/BioAB"/>
</dbReference>
<dbReference type="SMART" id="SM00729">
    <property type="entry name" value="Elp3"/>
    <property type="match status" value="1"/>
</dbReference>
<feature type="region of interest" description="Disordered" evidence="16">
    <location>
        <begin position="29"/>
        <end position="48"/>
    </location>
</feature>
<comment type="cofactor">
    <cofactor evidence="1">
        <name>[4Fe-4S] cluster</name>
        <dbReference type="ChEBI" id="CHEBI:49883"/>
    </cofactor>
</comment>
<keyword evidence="10" id="KW-0093">Biotin biosynthesis</keyword>
<dbReference type="GO" id="GO:0009102">
    <property type="term" value="P:biotin biosynthetic process"/>
    <property type="evidence" value="ECO:0007669"/>
    <property type="project" value="UniProtKB-KW"/>
</dbReference>
<comment type="cofactor">
    <cofactor evidence="13">
        <name>[2Fe-2S] cluster</name>
        <dbReference type="ChEBI" id="CHEBI:190135"/>
    </cofactor>
</comment>
<organism evidence="18 19">
    <name type="scientific">Malassezia psittaci</name>
    <dbReference type="NCBI Taxonomy" id="1821823"/>
    <lineage>
        <taxon>Eukaryota</taxon>
        <taxon>Fungi</taxon>
        <taxon>Dikarya</taxon>
        <taxon>Basidiomycota</taxon>
        <taxon>Ustilaginomycotina</taxon>
        <taxon>Malasseziomycetes</taxon>
        <taxon>Malasseziales</taxon>
        <taxon>Malasseziaceae</taxon>
        <taxon>Malassezia</taxon>
    </lineage>
</organism>
<keyword evidence="12" id="KW-0411">Iron-sulfur</keyword>
<dbReference type="Pfam" id="PF06968">
    <property type="entry name" value="BATS"/>
    <property type="match status" value="1"/>
</dbReference>
<proteinExistence type="inferred from homology"/>
<dbReference type="InterPro" id="IPR058240">
    <property type="entry name" value="rSAM_sf"/>
</dbReference>
<dbReference type="GO" id="GO:0051539">
    <property type="term" value="F:4 iron, 4 sulfur cluster binding"/>
    <property type="evidence" value="ECO:0007669"/>
    <property type="project" value="UniProtKB-KW"/>
</dbReference>
<accession>A0AAF0F976</accession>
<name>A0AAF0F976_9BASI</name>
<dbReference type="Gene3D" id="3.40.50.1820">
    <property type="entry name" value="alpha/beta hydrolase"/>
    <property type="match status" value="1"/>
</dbReference>
<dbReference type="GO" id="GO:0051537">
    <property type="term" value="F:2 iron, 2 sulfur cluster binding"/>
    <property type="evidence" value="ECO:0007669"/>
    <property type="project" value="UniProtKB-KW"/>
</dbReference>
<dbReference type="InterPro" id="IPR029058">
    <property type="entry name" value="AB_hydrolase_fold"/>
</dbReference>
<keyword evidence="7" id="KW-0949">S-adenosyl-L-methionine</keyword>
<dbReference type="HAMAP" id="MF_01694">
    <property type="entry name" value="BioB"/>
    <property type="match status" value="1"/>
</dbReference>
<comment type="similarity">
    <text evidence="3">Belongs to the radical SAM superfamily. Biotin synthase family.</text>
</comment>
<evidence type="ECO:0000256" key="9">
    <source>
        <dbReference type="ARBA" id="ARBA00022723"/>
    </source>
</evidence>
<dbReference type="InterPro" id="IPR013785">
    <property type="entry name" value="Aldolase_TIM"/>
</dbReference>